<dbReference type="AlphaFoldDB" id="A0A8X6JJR8"/>
<dbReference type="EMBL" id="BMAO01026381">
    <property type="protein sequence ID" value="GFR09306.1"/>
    <property type="molecule type" value="Genomic_DNA"/>
</dbReference>
<sequence length="81" mass="8796">MIQLRSGALASHLTPPQLNGIAECGCVRSSRCRVLQKIHSTKRENSIFQPNTLPGTSVAFNCIIPATVCCNQENELGHYGN</sequence>
<accession>A0A8X6JJR8</accession>
<name>A0A8X6JJR8_TRICU</name>
<protein>
    <submittedName>
        <fullName evidence="1">Uncharacterized protein</fullName>
    </submittedName>
</protein>
<comment type="caution">
    <text evidence="1">The sequence shown here is derived from an EMBL/GenBank/DDBJ whole genome shotgun (WGS) entry which is preliminary data.</text>
</comment>
<organism evidence="1 2">
    <name type="scientific">Trichonephila clavata</name>
    <name type="common">Joro spider</name>
    <name type="synonym">Nephila clavata</name>
    <dbReference type="NCBI Taxonomy" id="2740835"/>
    <lineage>
        <taxon>Eukaryota</taxon>
        <taxon>Metazoa</taxon>
        <taxon>Ecdysozoa</taxon>
        <taxon>Arthropoda</taxon>
        <taxon>Chelicerata</taxon>
        <taxon>Arachnida</taxon>
        <taxon>Araneae</taxon>
        <taxon>Araneomorphae</taxon>
        <taxon>Entelegynae</taxon>
        <taxon>Araneoidea</taxon>
        <taxon>Nephilidae</taxon>
        <taxon>Trichonephila</taxon>
    </lineage>
</organism>
<reference evidence="1" key="1">
    <citation type="submission" date="2020-07" db="EMBL/GenBank/DDBJ databases">
        <title>Multicomponent nature underlies the extraordinary mechanical properties of spider dragline silk.</title>
        <authorList>
            <person name="Kono N."/>
            <person name="Nakamura H."/>
            <person name="Mori M."/>
            <person name="Yoshida Y."/>
            <person name="Ohtoshi R."/>
            <person name="Malay A.D."/>
            <person name="Moran D.A.P."/>
            <person name="Tomita M."/>
            <person name="Numata K."/>
            <person name="Arakawa K."/>
        </authorList>
    </citation>
    <scope>NUCLEOTIDE SEQUENCE</scope>
</reference>
<evidence type="ECO:0000313" key="2">
    <source>
        <dbReference type="Proteomes" id="UP000887116"/>
    </source>
</evidence>
<dbReference type="OrthoDB" id="10274851at2759"/>
<keyword evidence="2" id="KW-1185">Reference proteome</keyword>
<evidence type="ECO:0000313" key="1">
    <source>
        <dbReference type="EMBL" id="GFR09306.1"/>
    </source>
</evidence>
<dbReference type="Proteomes" id="UP000887116">
    <property type="component" value="Unassembled WGS sequence"/>
</dbReference>
<proteinExistence type="predicted"/>
<gene>
    <name evidence="1" type="ORF">TNCT_686341</name>
</gene>